<protein>
    <submittedName>
        <fullName evidence="1">Uncharacterized protein</fullName>
    </submittedName>
</protein>
<reference evidence="2" key="1">
    <citation type="journal article" date="2019" name="Nat. Commun.">
        <title>The genome of broomcorn millet.</title>
        <authorList>
            <person name="Zou C."/>
            <person name="Miki D."/>
            <person name="Li D."/>
            <person name="Tang Q."/>
            <person name="Xiao L."/>
            <person name="Rajput S."/>
            <person name="Deng P."/>
            <person name="Jia W."/>
            <person name="Huang R."/>
            <person name="Zhang M."/>
            <person name="Sun Y."/>
            <person name="Hu J."/>
            <person name="Fu X."/>
            <person name="Schnable P.S."/>
            <person name="Li F."/>
            <person name="Zhang H."/>
            <person name="Feng B."/>
            <person name="Zhu X."/>
            <person name="Liu R."/>
            <person name="Schnable J.C."/>
            <person name="Zhu J.-K."/>
            <person name="Zhang H."/>
        </authorList>
    </citation>
    <scope>NUCLEOTIDE SEQUENCE [LARGE SCALE GENOMIC DNA]</scope>
</reference>
<evidence type="ECO:0000313" key="1">
    <source>
        <dbReference type="EMBL" id="RLM69081.1"/>
    </source>
</evidence>
<dbReference type="GO" id="GO:0003964">
    <property type="term" value="F:RNA-directed DNA polymerase activity"/>
    <property type="evidence" value="ECO:0007669"/>
    <property type="project" value="TreeGrafter"/>
</dbReference>
<organism evidence="1 2">
    <name type="scientific">Panicum miliaceum</name>
    <name type="common">Proso millet</name>
    <name type="synonym">Broomcorn millet</name>
    <dbReference type="NCBI Taxonomy" id="4540"/>
    <lineage>
        <taxon>Eukaryota</taxon>
        <taxon>Viridiplantae</taxon>
        <taxon>Streptophyta</taxon>
        <taxon>Embryophyta</taxon>
        <taxon>Tracheophyta</taxon>
        <taxon>Spermatophyta</taxon>
        <taxon>Magnoliopsida</taxon>
        <taxon>Liliopsida</taxon>
        <taxon>Poales</taxon>
        <taxon>Poaceae</taxon>
        <taxon>PACMAD clade</taxon>
        <taxon>Panicoideae</taxon>
        <taxon>Panicodae</taxon>
        <taxon>Paniceae</taxon>
        <taxon>Panicinae</taxon>
        <taxon>Panicum</taxon>
        <taxon>Panicum sect. Panicum</taxon>
    </lineage>
</organism>
<sequence length="294" mass="33350">MSFLASGRCHLLRELSGRRTSRPEQQGAHAAFFRRYSAHHLSLDGVEDAAEQAVEPPPSPSMSLAKNLASLAEESAEAIQRQRKPLTRMKYKRLVELRMKKRVKAQNLNDKFYDLLGKVAANVDTLEDAYDIARLNSNIDLACAKDDWARVSLSPRFISDEIGVPDWCFTVPLHKEVDSNVNSKLIYLIQEKIEDTQLVAFMQKMFDAKVTNLVFGGYTKGHGLPQGVLAPILMNIYLDSFDHAVFRICLKHEGLGSEARNVSEDHGSNLRRWFRSQLKGKDENSEDQHIVRLR</sequence>
<name>A0A3L6Q1S2_PANMI</name>
<proteinExistence type="predicted"/>
<gene>
    <name evidence="1" type="ORF">C2845_PM17G00050</name>
</gene>
<evidence type="ECO:0000313" key="2">
    <source>
        <dbReference type="Proteomes" id="UP000275267"/>
    </source>
</evidence>
<dbReference type="PANTHER" id="PTHR33642">
    <property type="entry name" value="COX1/OXI3 INTRON 1 PROTEIN-RELATED"/>
    <property type="match status" value="1"/>
</dbReference>
<dbReference type="GO" id="GO:0090615">
    <property type="term" value="P:mitochondrial mRNA processing"/>
    <property type="evidence" value="ECO:0007669"/>
    <property type="project" value="TreeGrafter"/>
</dbReference>
<dbReference type="GO" id="GO:0005739">
    <property type="term" value="C:mitochondrion"/>
    <property type="evidence" value="ECO:0007669"/>
    <property type="project" value="TreeGrafter"/>
</dbReference>
<dbReference type="EMBL" id="PQIB02000014">
    <property type="protein sequence ID" value="RLM69081.1"/>
    <property type="molecule type" value="Genomic_DNA"/>
</dbReference>
<dbReference type="STRING" id="4540.A0A3L6Q1S2"/>
<comment type="caution">
    <text evidence="1">The sequence shown here is derived from an EMBL/GenBank/DDBJ whole genome shotgun (WGS) entry which is preliminary data.</text>
</comment>
<dbReference type="Proteomes" id="UP000275267">
    <property type="component" value="Unassembled WGS sequence"/>
</dbReference>
<dbReference type="OrthoDB" id="1866033at2759"/>
<keyword evidence="2" id="KW-1185">Reference proteome</keyword>
<accession>A0A3L6Q1S2</accession>
<dbReference type="PANTHER" id="PTHR33642:SF3">
    <property type="entry name" value="NUCLEAR INTRON MATURASE 4, MITOCHONDRIAL"/>
    <property type="match status" value="1"/>
</dbReference>
<dbReference type="GO" id="GO:0006315">
    <property type="term" value="P:homing of group II introns"/>
    <property type="evidence" value="ECO:0007669"/>
    <property type="project" value="TreeGrafter"/>
</dbReference>
<dbReference type="AlphaFoldDB" id="A0A3L6Q1S2"/>